<organism evidence="1 2">
    <name type="scientific">Sclerotinia trifoliorum</name>
    <dbReference type="NCBI Taxonomy" id="28548"/>
    <lineage>
        <taxon>Eukaryota</taxon>
        <taxon>Fungi</taxon>
        <taxon>Dikarya</taxon>
        <taxon>Ascomycota</taxon>
        <taxon>Pezizomycotina</taxon>
        <taxon>Leotiomycetes</taxon>
        <taxon>Helotiales</taxon>
        <taxon>Sclerotiniaceae</taxon>
        <taxon>Sclerotinia</taxon>
    </lineage>
</organism>
<reference evidence="1" key="1">
    <citation type="submission" date="2020-10" db="EMBL/GenBank/DDBJ databases">
        <authorList>
            <person name="Kusch S."/>
        </authorList>
    </citation>
    <scope>NUCLEOTIDE SEQUENCE</scope>
    <source>
        <strain evidence="1">SwB9</strain>
    </source>
</reference>
<dbReference type="Proteomes" id="UP000624404">
    <property type="component" value="Unassembled WGS sequence"/>
</dbReference>
<gene>
    <name evidence="1" type="ORF">SCLTRI_LOCUS3927</name>
</gene>
<dbReference type="EMBL" id="CAJHIA010000011">
    <property type="protein sequence ID" value="CAD6444134.1"/>
    <property type="molecule type" value="Genomic_DNA"/>
</dbReference>
<accession>A0A8H2VSY9</accession>
<comment type="caution">
    <text evidence="1">The sequence shown here is derived from an EMBL/GenBank/DDBJ whole genome shotgun (WGS) entry which is preliminary data.</text>
</comment>
<evidence type="ECO:0000313" key="1">
    <source>
        <dbReference type="EMBL" id="CAD6444134.1"/>
    </source>
</evidence>
<evidence type="ECO:0000313" key="2">
    <source>
        <dbReference type="Proteomes" id="UP000624404"/>
    </source>
</evidence>
<keyword evidence="2" id="KW-1185">Reference proteome</keyword>
<name>A0A8H2VSY9_9HELO</name>
<protein>
    <submittedName>
        <fullName evidence="1">59ef68b1-b26b-4322-848e-322903f4b64e</fullName>
    </submittedName>
</protein>
<dbReference type="AlphaFoldDB" id="A0A8H2VSY9"/>
<sequence>MMQKPHINKMSSIISYTTLECWNCQKVHGRTQESCPSCNGWTINTHENHEGKMKLLDWYVFQITRTDSQQEKAKTLQKIEDALRGDLRTAVLAAGPPNGTTRAVYLHRPGGDARLSFTKPGWGRISASSRGNGEIGFEDWLKFEELIGLVKTTNSLPESFPKPARLK</sequence>
<dbReference type="OrthoDB" id="3543627at2759"/>
<proteinExistence type="predicted"/>